<dbReference type="Pfam" id="PF01571">
    <property type="entry name" value="GCV_T"/>
    <property type="match status" value="1"/>
</dbReference>
<evidence type="ECO:0000259" key="9">
    <source>
        <dbReference type="Pfam" id="PF01571"/>
    </source>
</evidence>
<comment type="caution">
    <text evidence="11">The sequence shown here is derived from an EMBL/GenBank/DDBJ whole genome shotgun (WGS) entry which is preliminary data.</text>
</comment>
<evidence type="ECO:0000256" key="1">
    <source>
        <dbReference type="ARBA" id="ARBA00008609"/>
    </source>
</evidence>
<feature type="binding site" evidence="8">
    <location>
        <position position="194"/>
    </location>
    <ligand>
        <name>substrate</name>
    </ligand>
</feature>
<organism evidence="11 12">
    <name type="scientific">Candidatus Galligastranaerophilus intestinavium</name>
    <dbReference type="NCBI Taxonomy" id="2840836"/>
    <lineage>
        <taxon>Bacteria</taxon>
        <taxon>Candidatus Galligastranaerophilus</taxon>
    </lineage>
</organism>
<dbReference type="Gene3D" id="3.30.70.1400">
    <property type="entry name" value="Aminomethyltransferase beta-barrel domains"/>
    <property type="match status" value="1"/>
</dbReference>
<dbReference type="InterPro" id="IPR027266">
    <property type="entry name" value="TrmE/GcvT-like"/>
</dbReference>
<dbReference type="InterPro" id="IPR022903">
    <property type="entry name" value="GcvT_bac"/>
</dbReference>
<dbReference type="SUPFAM" id="SSF103025">
    <property type="entry name" value="Folate-binding domain"/>
    <property type="match status" value="1"/>
</dbReference>
<evidence type="ECO:0000256" key="2">
    <source>
        <dbReference type="ARBA" id="ARBA00012616"/>
    </source>
</evidence>
<dbReference type="PIRSF" id="PIRSF006487">
    <property type="entry name" value="GcvT"/>
    <property type="match status" value="1"/>
</dbReference>
<evidence type="ECO:0000313" key="11">
    <source>
        <dbReference type="EMBL" id="HIS74650.1"/>
    </source>
</evidence>
<evidence type="ECO:0000256" key="7">
    <source>
        <dbReference type="HAMAP-Rule" id="MF_00259"/>
    </source>
</evidence>
<keyword evidence="3 7" id="KW-0032">Aminotransferase</keyword>
<name>A0A9D1FK35_9BACT</name>
<dbReference type="AlphaFoldDB" id="A0A9D1FK35"/>
<dbReference type="HAMAP" id="MF_00259">
    <property type="entry name" value="GcvT"/>
    <property type="match status" value="1"/>
</dbReference>
<dbReference type="GO" id="GO:0008483">
    <property type="term" value="F:transaminase activity"/>
    <property type="evidence" value="ECO:0007669"/>
    <property type="project" value="UniProtKB-KW"/>
</dbReference>
<evidence type="ECO:0000313" key="12">
    <source>
        <dbReference type="Proteomes" id="UP000886865"/>
    </source>
</evidence>
<evidence type="ECO:0000256" key="4">
    <source>
        <dbReference type="ARBA" id="ARBA00022679"/>
    </source>
</evidence>
<feature type="domain" description="Aminomethyltransferase C-terminal" evidence="10">
    <location>
        <begin position="283"/>
        <end position="373"/>
    </location>
</feature>
<gene>
    <name evidence="7 11" type="primary">gcvT</name>
    <name evidence="11" type="ORF">IAA86_06490</name>
</gene>
<accession>A0A9D1FK35</accession>
<evidence type="ECO:0000256" key="6">
    <source>
        <dbReference type="ARBA" id="ARBA00047665"/>
    </source>
</evidence>
<dbReference type="Gene3D" id="2.40.30.110">
    <property type="entry name" value="Aminomethyltransferase beta-barrel domains"/>
    <property type="match status" value="1"/>
</dbReference>
<dbReference type="EC" id="2.1.2.10" evidence="2 7"/>
<feature type="domain" description="GCVT N-terminal" evidence="9">
    <location>
        <begin position="6"/>
        <end position="261"/>
    </location>
</feature>
<sequence>MKKTFLYDEHIALGAKMVEFGGWQMPVQYKSILDEHKNVRQNVGIFDVSHMGQVFVSGDGALDFLQKILPQDVSKFSLNHAHYCQLPYLNGTLVDDLIIYKLENEYLIIVNASRREADLDWFRQNSKGFSVKIEDKSDEFSMIALQGPKAHCVIEKAGIEENNQPKFFMINKTKLFGFEVYLCRTGYTGEDGFEIICKNSDVVEIWRKLLESGKEFSITPVGLGARDTLRLEAALCLYGSDINEHTTPIEAGLGWSVPKDKKEDYNGKEVILGQKNGEVPLTKKLFAFEMTDKAIARHGADVYIEGKKCGCVTSGSISPTLDKNIGLCLISFEGDCKNLATSLNTKEKSIGTAIQIMVRNKLYNAKIVKKPFVEKKYVK</sequence>
<dbReference type="SUPFAM" id="SSF101790">
    <property type="entry name" value="Aminomethyltransferase beta-barrel domain"/>
    <property type="match status" value="1"/>
</dbReference>
<dbReference type="Proteomes" id="UP000886865">
    <property type="component" value="Unassembled WGS sequence"/>
</dbReference>
<dbReference type="InterPro" id="IPR028896">
    <property type="entry name" value="GcvT/YgfZ/DmdA"/>
</dbReference>
<dbReference type="NCBIfam" id="NF001567">
    <property type="entry name" value="PRK00389.1"/>
    <property type="match status" value="1"/>
</dbReference>
<dbReference type="PANTHER" id="PTHR43757:SF2">
    <property type="entry name" value="AMINOMETHYLTRANSFERASE, MITOCHONDRIAL"/>
    <property type="match status" value="1"/>
</dbReference>
<dbReference type="Pfam" id="PF08669">
    <property type="entry name" value="GCV_T_C"/>
    <property type="match status" value="1"/>
</dbReference>
<proteinExistence type="inferred from homology"/>
<reference evidence="11" key="1">
    <citation type="submission" date="2020-10" db="EMBL/GenBank/DDBJ databases">
        <authorList>
            <person name="Gilroy R."/>
        </authorList>
    </citation>
    <scope>NUCLEOTIDE SEQUENCE</scope>
    <source>
        <strain evidence="11">CHK152-2871</strain>
    </source>
</reference>
<dbReference type="InterPro" id="IPR013977">
    <property type="entry name" value="GcvT_C"/>
</dbReference>
<keyword evidence="4 7" id="KW-0808">Transferase</keyword>
<comment type="catalytic activity">
    <reaction evidence="6 7">
        <text>N(6)-[(R)-S(8)-aminomethyldihydrolipoyl]-L-lysyl-[protein] + (6S)-5,6,7,8-tetrahydrofolate = N(6)-[(R)-dihydrolipoyl]-L-lysyl-[protein] + (6R)-5,10-methylene-5,6,7,8-tetrahydrofolate + NH4(+)</text>
        <dbReference type="Rhea" id="RHEA:16945"/>
        <dbReference type="Rhea" id="RHEA-COMP:10475"/>
        <dbReference type="Rhea" id="RHEA-COMP:10492"/>
        <dbReference type="ChEBI" id="CHEBI:15636"/>
        <dbReference type="ChEBI" id="CHEBI:28938"/>
        <dbReference type="ChEBI" id="CHEBI:57453"/>
        <dbReference type="ChEBI" id="CHEBI:83100"/>
        <dbReference type="ChEBI" id="CHEBI:83143"/>
        <dbReference type="EC" id="2.1.2.10"/>
    </reaction>
</comment>
<evidence type="ECO:0000259" key="10">
    <source>
        <dbReference type="Pfam" id="PF08669"/>
    </source>
</evidence>
<comment type="similarity">
    <text evidence="1 7">Belongs to the GcvT family.</text>
</comment>
<reference evidence="11" key="2">
    <citation type="journal article" date="2021" name="PeerJ">
        <title>Extensive microbial diversity within the chicken gut microbiome revealed by metagenomics and culture.</title>
        <authorList>
            <person name="Gilroy R."/>
            <person name="Ravi A."/>
            <person name="Getino M."/>
            <person name="Pursley I."/>
            <person name="Horton D.L."/>
            <person name="Alikhan N.F."/>
            <person name="Baker D."/>
            <person name="Gharbi K."/>
            <person name="Hall N."/>
            <person name="Watson M."/>
            <person name="Adriaenssens E.M."/>
            <person name="Foster-Nyarko E."/>
            <person name="Jarju S."/>
            <person name="Secka A."/>
            <person name="Antonio M."/>
            <person name="Oren A."/>
            <person name="Chaudhuri R.R."/>
            <person name="La Ragione R."/>
            <person name="Hildebrand F."/>
            <person name="Pallen M.J."/>
        </authorList>
    </citation>
    <scope>NUCLEOTIDE SEQUENCE</scope>
    <source>
        <strain evidence="11">CHK152-2871</strain>
    </source>
</reference>
<dbReference type="InterPro" id="IPR006222">
    <property type="entry name" value="GCVT_N"/>
</dbReference>
<comment type="function">
    <text evidence="7">The glycine cleavage system catalyzes the degradation of glycine.</text>
</comment>
<dbReference type="NCBIfam" id="TIGR00528">
    <property type="entry name" value="gcvT"/>
    <property type="match status" value="1"/>
</dbReference>
<dbReference type="InterPro" id="IPR006223">
    <property type="entry name" value="GcvT"/>
</dbReference>
<evidence type="ECO:0000256" key="3">
    <source>
        <dbReference type="ARBA" id="ARBA00022576"/>
    </source>
</evidence>
<dbReference type="InterPro" id="IPR029043">
    <property type="entry name" value="GcvT/YgfZ_C"/>
</dbReference>
<evidence type="ECO:0000256" key="8">
    <source>
        <dbReference type="PIRSR" id="PIRSR006487-1"/>
    </source>
</evidence>
<dbReference type="PANTHER" id="PTHR43757">
    <property type="entry name" value="AMINOMETHYLTRANSFERASE"/>
    <property type="match status" value="1"/>
</dbReference>
<dbReference type="GO" id="GO:0005960">
    <property type="term" value="C:glycine cleavage complex"/>
    <property type="evidence" value="ECO:0007669"/>
    <property type="project" value="InterPro"/>
</dbReference>
<comment type="subunit">
    <text evidence="7">The glycine cleavage system is composed of four proteins: P, T, L and H.</text>
</comment>
<evidence type="ECO:0000256" key="5">
    <source>
        <dbReference type="ARBA" id="ARBA00031395"/>
    </source>
</evidence>
<dbReference type="Gene3D" id="3.30.1360.120">
    <property type="entry name" value="Probable tRNA modification gtpase trme, domain 1"/>
    <property type="match status" value="1"/>
</dbReference>
<dbReference type="GO" id="GO:0004047">
    <property type="term" value="F:aminomethyltransferase activity"/>
    <property type="evidence" value="ECO:0007669"/>
    <property type="project" value="UniProtKB-UniRule"/>
</dbReference>
<dbReference type="EMBL" id="DVJQ01000053">
    <property type="protein sequence ID" value="HIS74650.1"/>
    <property type="molecule type" value="Genomic_DNA"/>
</dbReference>
<dbReference type="Gene3D" id="4.10.1250.10">
    <property type="entry name" value="Aminomethyltransferase fragment"/>
    <property type="match status" value="1"/>
</dbReference>
<dbReference type="GO" id="GO:0019464">
    <property type="term" value="P:glycine decarboxylation via glycine cleavage system"/>
    <property type="evidence" value="ECO:0007669"/>
    <property type="project" value="UniProtKB-UniRule"/>
</dbReference>
<protein>
    <recommendedName>
        <fullName evidence="2 7">Aminomethyltransferase</fullName>
        <ecNumber evidence="2 7">2.1.2.10</ecNumber>
    </recommendedName>
    <alternativeName>
        <fullName evidence="5 7">Glycine cleavage system T protein</fullName>
    </alternativeName>
</protein>